<evidence type="ECO:0000256" key="1">
    <source>
        <dbReference type="SAM" id="MobiDB-lite"/>
    </source>
</evidence>
<dbReference type="AlphaFoldDB" id="J3N239"/>
<dbReference type="HOGENOM" id="CLU_1527505_0_0_1"/>
<dbReference type="EnsemblPlants" id="OB10G15870.1">
    <property type="protein sequence ID" value="OB10G15870.1"/>
    <property type="gene ID" value="OB10G15870"/>
</dbReference>
<proteinExistence type="predicted"/>
<reference evidence="2" key="2">
    <citation type="submission" date="2013-04" db="UniProtKB">
        <authorList>
            <consortium name="EnsemblPlants"/>
        </authorList>
    </citation>
    <scope>IDENTIFICATION</scope>
</reference>
<sequence>MRLAVFSEMRLACNRSKKDSLDNNAGLLQPGVLFMHVLLGIHISGDPSKEKIQVSPADDQGESISFILMYIFYMLAEKYTFPVVAFVFIDEIQPLTTTLLLAEDTTHAPTRREEDNQRNKNVMVDEPQRDKNVTVNKPYSDSEEDAEDIVGSITLNIEDWRPEVTVYPSSPETDSP</sequence>
<keyword evidence="3" id="KW-1185">Reference proteome</keyword>
<protein>
    <submittedName>
        <fullName evidence="2">Uncharacterized protein</fullName>
    </submittedName>
</protein>
<dbReference type="Proteomes" id="UP000006038">
    <property type="component" value="Chromosome 10"/>
</dbReference>
<name>J3N239_ORYBR</name>
<accession>J3N239</accession>
<dbReference type="Gramene" id="OB10G15870.1">
    <property type="protein sequence ID" value="OB10G15870.1"/>
    <property type="gene ID" value="OB10G15870"/>
</dbReference>
<feature type="compositionally biased region" description="Basic and acidic residues" evidence="1">
    <location>
        <begin position="106"/>
        <end position="118"/>
    </location>
</feature>
<feature type="region of interest" description="Disordered" evidence="1">
    <location>
        <begin position="106"/>
        <end position="147"/>
    </location>
</feature>
<organism evidence="2">
    <name type="scientific">Oryza brachyantha</name>
    <name type="common">malo sina</name>
    <dbReference type="NCBI Taxonomy" id="4533"/>
    <lineage>
        <taxon>Eukaryota</taxon>
        <taxon>Viridiplantae</taxon>
        <taxon>Streptophyta</taxon>
        <taxon>Embryophyta</taxon>
        <taxon>Tracheophyta</taxon>
        <taxon>Spermatophyta</taxon>
        <taxon>Magnoliopsida</taxon>
        <taxon>Liliopsida</taxon>
        <taxon>Poales</taxon>
        <taxon>Poaceae</taxon>
        <taxon>BOP clade</taxon>
        <taxon>Oryzoideae</taxon>
        <taxon>Oryzeae</taxon>
        <taxon>Oryzinae</taxon>
        <taxon>Oryza</taxon>
    </lineage>
</organism>
<reference evidence="2" key="1">
    <citation type="journal article" date="2013" name="Nat. Commun.">
        <title>Whole-genome sequencing of Oryza brachyantha reveals mechanisms underlying Oryza genome evolution.</title>
        <authorList>
            <person name="Chen J."/>
            <person name="Huang Q."/>
            <person name="Gao D."/>
            <person name="Wang J."/>
            <person name="Lang Y."/>
            <person name="Liu T."/>
            <person name="Li B."/>
            <person name="Bai Z."/>
            <person name="Luis Goicoechea J."/>
            <person name="Liang C."/>
            <person name="Chen C."/>
            <person name="Zhang W."/>
            <person name="Sun S."/>
            <person name="Liao Y."/>
            <person name="Zhang X."/>
            <person name="Yang L."/>
            <person name="Song C."/>
            <person name="Wang M."/>
            <person name="Shi J."/>
            <person name="Liu G."/>
            <person name="Liu J."/>
            <person name="Zhou H."/>
            <person name="Zhou W."/>
            <person name="Yu Q."/>
            <person name="An N."/>
            <person name="Chen Y."/>
            <person name="Cai Q."/>
            <person name="Wang B."/>
            <person name="Liu B."/>
            <person name="Min J."/>
            <person name="Huang Y."/>
            <person name="Wu H."/>
            <person name="Li Z."/>
            <person name="Zhang Y."/>
            <person name="Yin Y."/>
            <person name="Song W."/>
            <person name="Jiang J."/>
            <person name="Jackson S.A."/>
            <person name="Wing R.A."/>
            <person name="Wang J."/>
            <person name="Chen M."/>
        </authorList>
    </citation>
    <scope>NUCLEOTIDE SEQUENCE [LARGE SCALE GENOMIC DNA]</scope>
    <source>
        <strain evidence="2">cv. IRGC 101232</strain>
    </source>
</reference>
<evidence type="ECO:0000313" key="3">
    <source>
        <dbReference type="Proteomes" id="UP000006038"/>
    </source>
</evidence>
<evidence type="ECO:0000313" key="2">
    <source>
        <dbReference type="EnsemblPlants" id="OB10G15870.1"/>
    </source>
</evidence>